<dbReference type="RefSeq" id="WP_082830880.1">
    <property type="nucleotide sequence ID" value="NZ_LRXL01000052.1"/>
</dbReference>
<name>A0A167F3D3_9FLAO</name>
<feature type="region of interest" description="Disordered" evidence="1">
    <location>
        <begin position="27"/>
        <end position="48"/>
    </location>
</feature>
<dbReference type="OrthoDB" id="6398367at2"/>
<protein>
    <recommendedName>
        <fullName evidence="4">Thioredoxin</fullName>
    </recommendedName>
</protein>
<gene>
    <name evidence="2" type="ORF">ULVI_13920</name>
</gene>
<reference evidence="2 3" key="1">
    <citation type="submission" date="2016-02" db="EMBL/GenBank/DDBJ databases">
        <title>Ulvibacter sp. LPB0005, isolated from Thais luteostoma.</title>
        <authorList>
            <person name="Shin S.-K."/>
            <person name="Yi H."/>
        </authorList>
    </citation>
    <scope>NUCLEOTIDE SEQUENCE [LARGE SCALE GENOMIC DNA]</scope>
    <source>
        <strain evidence="2 3">LPB0005</strain>
    </source>
</reference>
<dbReference type="EMBL" id="LRXL01000052">
    <property type="protein sequence ID" value="OAB76149.1"/>
    <property type="molecule type" value="Genomic_DNA"/>
</dbReference>
<dbReference type="STRING" id="1763537.ULVI_13920"/>
<proteinExistence type="predicted"/>
<evidence type="ECO:0008006" key="4">
    <source>
        <dbReference type="Google" id="ProtNLM"/>
    </source>
</evidence>
<dbReference type="CDD" id="cd02947">
    <property type="entry name" value="TRX_family"/>
    <property type="match status" value="1"/>
</dbReference>
<dbReference type="AlphaFoldDB" id="A0A167F3D3"/>
<evidence type="ECO:0000256" key="1">
    <source>
        <dbReference type="SAM" id="MobiDB-lite"/>
    </source>
</evidence>
<keyword evidence="3" id="KW-1185">Reference proteome</keyword>
<dbReference type="Gene3D" id="3.40.30.10">
    <property type="entry name" value="Glutaredoxin"/>
    <property type="match status" value="1"/>
</dbReference>
<accession>A0A167F3D3</accession>
<feature type="compositionally biased region" description="Basic and acidic residues" evidence="1">
    <location>
        <begin position="27"/>
        <end position="38"/>
    </location>
</feature>
<dbReference type="InterPro" id="IPR036249">
    <property type="entry name" value="Thioredoxin-like_sf"/>
</dbReference>
<organism evidence="2 3">
    <name type="scientific">Cochleicola gelatinilyticus</name>
    <dbReference type="NCBI Taxonomy" id="1763537"/>
    <lineage>
        <taxon>Bacteria</taxon>
        <taxon>Pseudomonadati</taxon>
        <taxon>Bacteroidota</taxon>
        <taxon>Flavobacteriia</taxon>
        <taxon>Flavobacteriales</taxon>
        <taxon>Flavobacteriaceae</taxon>
        <taxon>Cochleicola</taxon>
    </lineage>
</organism>
<dbReference type="Pfam" id="PF14595">
    <property type="entry name" value="Thioredoxin_9"/>
    <property type="match status" value="1"/>
</dbReference>
<evidence type="ECO:0000313" key="2">
    <source>
        <dbReference type="EMBL" id="OAB76149.1"/>
    </source>
</evidence>
<evidence type="ECO:0000313" key="3">
    <source>
        <dbReference type="Proteomes" id="UP000077013"/>
    </source>
</evidence>
<dbReference type="PROSITE" id="PS51257">
    <property type="entry name" value="PROKAR_LIPOPROTEIN"/>
    <property type="match status" value="1"/>
</dbReference>
<dbReference type="Proteomes" id="UP000077013">
    <property type="component" value="Unassembled WGS sequence"/>
</dbReference>
<dbReference type="SUPFAM" id="SSF52833">
    <property type="entry name" value="Thioredoxin-like"/>
    <property type="match status" value="1"/>
</dbReference>
<comment type="caution">
    <text evidence="2">The sequence shown here is derived from an EMBL/GenBank/DDBJ whole genome shotgun (WGS) entry which is preliminary data.</text>
</comment>
<sequence length="203" mass="23234">MKHLFCILLIVITSACNNSNKVEKETVEPVETASEKKSSLVTTNGINSRLPDTENNETVMMVGKANRKGLEKEPFKAWFDEGYKTYEPNEATINELKPLLKNVTIKAFMGTWCEDSQREIPHFYAIMDAANFNYDNLELVTMTHEKDTPQGFEKDLNIEFVPTLIFYRDGEELGRFVEYAQDSLENDILAIVSGKEYKHAYAE</sequence>